<evidence type="ECO:0000256" key="5">
    <source>
        <dbReference type="ARBA" id="ARBA00007383"/>
    </source>
</evidence>
<protein>
    <recommendedName>
        <fullName evidence="13">Ribonuclease</fullName>
        <ecNumber evidence="13">3.1.26.4</ecNumber>
    </recommendedName>
</protein>
<comment type="similarity">
    <text evidence="5 13">Belongs to the RNase HII family.</text>
</comment>
<evidence type="ECO:0000256" key="7">
    <source>
        <dbReference type="ARBA" id="ARBA00022722"/>
    </source>
</evidence>
<comment type="subcellular location">
    <subcellularLocation>
        <location evidence="4">Cytoplasm</location>
    </subcellularLocation>
</comment>
<evidence type="ECO:0000256" key="12">
    <source>
        <dbReference type="PROSITE-ProRule" id="PRU01319"/>
    </source>
</evidence>
<comment type="caution">
    <text evidence="15">The sequence shown here is derived from an EMBL/GenBank/DDBJ whole genome shotgun (WGS) entry which is preliminary data.</text>
</comment>
<keyword evidence="7 12" id="KW-0540">Nuclease</keyword>
<organism evidence="15 16">
    <name type="scientific">Candidatus Collierbacteria bacterium GW2011_GWF1_44_12</name>
    <dbReference type="NCBI Taxonomy" id="1618402"/>
    <lineage>
        <taxon>Bacteria</taxon>
        <taxon>Candidatus Collieribacteriota</taxon>
    </lineage>
</organism>
<proteinExistence type="inferred from homology"/>
<keyword evidence="8 12" id="KW-0479">Metal-binding</keyword>
<dbReference type="GO" id="GO:0032299">
    <property type="term" value="C:ribonuclease H2 complex"/>
    <property type="evidence" value="ECO:0007669"/>
    <property type="project" value="TreeGrafter"/>
</dbReference>
<dbReference type="InterPro" id="IPR001352">
    <property type="entry name" value="RNase_HII/HIII"/>
</dbReference>
<evidence type="ECO:0000256" key="8">
    <source>
        <dbReference type="ARBA" id="ARBA00022723"/>
    </source>
</evidence>
<dbReference type="InterPro" id="IPR036397">
    <property type="entry name" value="RNaseH_sf"/>
</dbReference>
<keyword evidence="11" id="KW-0464">Manganese</keyword>
<evidence type="ECO:0000256" key="9">
    <source>
        <dbReference type="ARBA" id="ARBA00022759"/>
    </source>
</evidence>
<comment type="function">
    <text evidence="3 13">Endonuclease that specifically degrades the RNA of RNA-DNA hybrids.</text>
</comment>
<dbReference type="GO" id="GO:0043137">
    <property type="term" value="P:DNA replication, removal of RNA primer"/>
    <property type="evidence" value="ECO:0007669"/>
    <property type="project" value="TreeGrafter"/>
</dbReference>
<evidence type="ECO:0000256" key="1">
    <source>
        <dbReference type="ARBA" id="ARBA00000077"/>
    </source>
</evidence>
<evidence type="ECO:0000313" key="16">
    <source>
        <dbReference type="Proteomes" id="UP000034097"/>
    </source>
</evidence>
<keyword evidence="9 12" id="KW-0255">Endonuclease</keyword>
<evidence type="ECO:0000259" key="14">
    <source>
        <dbReference type="PROSITE" id="PS51975"/>
    </source>
</evidence>
<reference evidence="15 16" key="1">
    <citation type="journal article" date="2015" name="Nature">
        <title>rRNA introns, odd ribosomes, and small enigmatic genomes across a large radiation of phyla.</title>
        <authorList>
            <person name="Brown C.T."/>
            <person name="Hug L.A."/>
            <person name="Thomas B.C."/>
            <person name="Sharon I."/>
            <person name="Castelle C.J."/>
            <person name="Singh A."/>
            <person name="Wilkins M.J."/>
            <person name="Williams K.H."/>
            <person name="Banfield J.F."/>
        </authorList>
    </citation>
    <scope>NUCLEOTIDE SEQUENCE [LARGE SCALE GENOMIC DNA]</scope>
</reference>
<feature type="binding site" evidence="12">
    <location>
        <position position="7"/>
    </location>
    <ligand>
        <name>a divalent metal cation</name>
        <dbReference type="ChEBI" id="CHEBI:60240"/>
    </ligand>
</feature>
<dbReference type="SUPFAM" id="SSF53098">
    <property type="entry name" value="Ribonuclease H-like"/>
    <property type="match status" value="1"/>
</dbReference>
<evidence type="ECO:0000256" key="3">
    <source>
        <dbReference type="ARBA" id="ARBA00004065"/>
    </source>
</evidence>
<dbReference type="PANTHER" id="PTHR10954">
    <property type="entry name" value="RIBONUCLEASE H2 SUBUNIT A"/>
    <property type="match status" value="1"/>
</dbReference>
<dbReference type="InterPro" id="IPR012337">
    <property type="entry name" value="RNaseH-like_sf"/>
</dbReference>
<dbReference type="GO" id="GO:0006298">
    <property type="term" value="P:mismatch repair"/>
    <property type="evidence" value="ECO:0007669"/>
    <property type="project" value="TreeGrafter"/>
</dbReference>
<feature type="binding site" evidence="12">
    <location>
        <position position="8"/>
    </location>
    <ligand>
        <name>a divalent metal cation</name>
        <dbReference type="ChEBI" id="CHEBI:60240"/>
    </ligand>
</feature>
<dbReference type="GO" id="GO:0003723">
    <property type="term" value="F:RNA binding"/>
    <property type="evidence" value="ECO:0007669"/>
    <property type="project" value="UniProtKB-UniRule"/>
</dbReference>
<dbReference type="CDD" id="cd07182">
    <property type="entry name" value="RNase_HII_bacteria_HII_like"/>
    <property type="match status" value="1"/>
</dbReference>
<dbReference type="Gene3D" id="3.30.420.10">
    <property type="entry name" value="Ribonuclease H-like superfamily/Ribonuclease H"/>
    <property type="match status" value="1"/>
</dbReference>
<feature type="binding site" evidence="12">
    <location>
        <position position="103"/>
    </location>
    <ligand>
        <name>a divalent metal cation</name>
        <dbReference type="ChEBI" id="CHEBI:60240"/>
    </ligand>
</feature>
<dbReference type="GO" id="GO:0046872">
    <property type="term" value="F:metal ion binding"/>
    <property type="evidence" value="ECO:0007669"/>
    <property type="project" value="UniProtKB-KW"/>
</dbReference>
<evidence type="ECO:0000256" key="10">
    <source>
        <dbReference type="ARBA" id="ARBA00022801"/>
    </source>
</evidence>
<dbReference type="GO" id="GO:0004523">
    <property type="term" value="F:RNA-DNA hybrid ribonuclease activity"/>
    <property type="evidence" value="ECO:0007669"/>
    <property type="project" value="UniProtKB-UniRule"/>
</dbReference>
<keyword evidence="10 12" id="KW-0378">Hydrolase</keyword>
<dbReference type="PANTHER" id="PTHR10954:SF18">
    <property type="entry name" value="RIBONUCLEASE HII"/>
    <property type="match status" value="1"/>
</dbReference>
<evidence type="ECO:0000256" key="11">
    <source>
        <dbReference type="ARBA" id="ARBA00023211"/>
    </source>
</evidence>
<evidence type="ECO:0000256" key="13">
    <source>
        <dbReference type="RuleBase" id="RU003515"/>
    </source>
</evidence>
<evidence type="ECO:0000313" key="15">
    <source>
        <dbReference type="EMBL" id="KKT39411.1"/>
    </source>
</evidence>
<comment type="cofactor">
    <cofactor evidence="12">
        <name>Mn(2+)</name>
        <dbReference type="ChEBI" id="CHEBI:29035"/>
    </cofactor>
    <cofactor evidence="12">
        <name>Mg(2+)</name>
        <dbReference type="ChEBI" id="CHEBI:18420"/>
    </cofactor>
    <text evidence="12">Manganese or magnesium. Binds 1 divalent metal ion per monomer in the absence of substrate. May bind a second metal ion after substrate binding.</text>
</comment>
<dbReference type="AlphaFoldDB" id="A0A0G1GWD1"/>
<keyword evidence="6" id="KW-0963">Cytoplasm</keyword>
<evidence type="ECO:0000256" key="6">
    <source>
        <dbReference type="ARBA" id="ARBA00022490"/>
    </source>
</evidence>
<dbReference type="InterPro" id="IPR022898">
    <property type="entry name" value="RNase_HII"/>
</dbReference>
<name>A0A0G1GWD1_9BACT</name>
<evidence type="ECO:0000256" key="2">
    <source>
        <dbReference type="ARBA" id="ARBA00001946"/>
    </source>
</evidence>
<dbReference type="GO" id="GO:0005737">
    <property type="term" value="C:cytoplasm"/>
    <property type="evidence" value="ECO:0007669"/>
    <property type="project" value="UniProtKB-SubCell"/>
</dbReference>
<comment type="cofactor">
    <cofactor evidence="2">
        <name>Mg(2+)</name>
        <dbReference type="ChEBI" id="CHEBI:18420"/>
    </cofactor>
</comment>
<gene>
    <name evidence="15" type="ORF">UW26_C0002G0001</name>
</gene>
<dbReference type="PROSITE" id="PS51975">
    <property type="entry name" value="RNASE_H_2"/>
    <property type="match status" value="1"/>
</dbReference>
<dbReference type="EMBL" id="LCHQ01000002">
    <property type="protein sequence ID" value="KKT39411.1"/>
    <property type="molecule type" value="Genomic_DNA"/>
</dbReference>
<accession>A0A0G1GWD1</accession>
<dbReference type="InterPro" id="IPR024567">
    <property type="entry name" value="RNase_HII/HIII_dom"/>
</dbReference>
<dbReference type="Pfam" id="PF01351">
    <property type="entry name" value="RNase_HII"/>
    <property type="match status" value="1"/>
</dbReference>
<dbReference type="Proteomes" id="UP000034097">
    <property type="component" value="Unassembled WGS sequence"/>
</dbReference>
<feature type="domain" description="RNase H type-2" evidence="14">
    <location>
        <begin position="1"/>
        <end position="190"/>
    </location>
</feature>
<comment type="catalytic activity">
    <reaction evidence="1 12 13">
        <text>Endonucleolytic cleavage to 5'-phosphomonoester.</text>
        <dbReference type="EC" id="3.1.26.4"/>
    </reaction>
</comment>
<evidence type="ECO:0000256" key="4">
    <source>
        <dbReference type="ARBA" id="ARBA00004496"/>
    </source>
</evidence>
<sequence>MVICGLDECGRGSLAGPLVAGGVIFLKSAKKIVSLLPAPLRDSKKMTEIQRLKIYEVREGLPIIYLTESIGVDDINTRGITWANKEVFLRLTLKMTADKYLIDGNIRFDDPKMESVVRGDDLYPQIMLASILAKVERDLAMTEYHKVHPQYNWANNSGYGTREHLYALKNYGLSPLHRKMFANSALSKVH</sequence>
<dbReference type="EC" id="3.1.26.4" evidence="13"/>